<sequence>MQKESLHAPLDLKTSSKEAVTGNDFPHTSTSGDFSSVPPPEAELPTAKQPNILDYSHKLEGISLEDFFSNQTKQEAPTPSKSDTISVNISGALTSVATPGIQVRKDSLFWDPLSETIIPDGFDMMASTSEPITNKGPAWEKMVEVEEDDDPFSSWEGDFQSAPPATTGPSTSHTSEGIQGNNGWANNAHCFGSNTDTTVGRSVDVDDLLFGSEWQQNVQPSAILATNGSQSSNFFDGDDMFGTFSSLPNETSLSDSRVDSLQEENSTATENQPLTEPQASQAAGKKNNIVGSLLAQLHDLSFMLTDKLVIKTEEKNTKDSLIFYTNRYWLSWESIMKLAEIFFSVL</sequence>
<comment type="caution">
    <text evidence="2">The sequence shown here is derived from an EMBL/GenBank/DDBJ whole genome shotgun (WGS) entry which is preliminary data.</text>
</comment>
<name>A0A9D4UBU3_ADICA</name>
<proteinExistence type="predicted"/>
<evidence type="ECO:0000313" key="3">
    <source>
        <dbReference type="Proteomes" id="UP000886520"/>
    </source>
</evidence>
<evidence type="ECO:0000313" key="2">
    <source>
        <dbReference type="EMBL" id="KAI5065136.1"/>
    </source>
</evidence>
<gene>
    <name evidence="2" type="ORF">GOP47_0019831</name>
</gene>
<feature type="compositionally biased region" description="Polar residues" evidence="1">
    <location>
        <begin position="163"/>
        <end position="176"/>
    </location>
</feature>
<dbReference type="EMBL" id="JABFUD020000019">
    <property type="protein sequence ID" value="KAI5065136.1"/>
    <property type="molecule type" value="Genomic_DNA"/>
</dbReference>
<accession>A0A9D4UBU3</accession>
<feature type="region of interest" description="Disordered" evidence="1">
    <location>
        <begin position="1"/>
        <end position="52"/>
    </location>
</feature>
<dbReference type="OrthoDB" id="1921040at2759"/>
<evidence type="ECO:0000256" key="1">
    <source>
        <dbReference type="SAM" id="MobiDB-lite"/>
    </source>
</evidence>
<organism evidence="2 3">
    <name type="scientific">Adiantum capillus-veneris</name>
    <name type="common">Maidenhair fern</name>
    <dbReference type="NCBI Taxonomy" id="13818"/>
    <lineage>
        <taxon>Eukaryota</taxon>
        <taxon>Viridiplantae</taxon>
        <taxon>Streptophyta</taxon>
        <taxon>Embryophyta</taxon>
        <taxon>Tracheophyta</taxon>
        <taxon>Polypodiopsida</taxon>
        <taxon>Polypodiidae</taxon>
        <taxon>Polypodiales</taxon>
        <taxon>Pteridineae</taxon>
        <taxon>Pteridaceae</taxon>
        <taxon>Vittarioideae</taxon>
        <taxon>Adiantum</taxon>
    </lineage>
</organism>
<dbReference type="AlphaFoldDB" id="A0A9D4UBU3"/>
<keyword evidence="3" id="KW-1185">Reference proteome</keyword>
<reference evidence="2" key="1">
    <citation type="submission" date="2021-01" db="EMBL/GenBank/DDBJ databases">
        <title>Adiantum capillus-veneris genome.</title>
        <authorList>
            <person name="Fang Y."/>
            <person name="Liao Q."/>
        </authorList>
    </citation>
    <scope>NUCLEOTIDE SEQUENCE</scope>
    <source>
        <strain evidence="2">H3</strain>
        <tissue evidence="2">Leaf</tissue>
    </source>
</reference>
<feature type="region of interest" description="Disordered" evidence="1">
    <location>
        <begin position="251"/>
        <end position="283"/>
    </location>
</feature>
<protein>
    <submittedName>
        <fullName evidence="2">Uncharacterized protein</fullName>
    </submittedName>
</protein>
<feature type="compositionally biased region" description="Polar residues" evidence="1">
    <location>
        <begin position="263"/>
        <end position="281"/>
    </location>
</feature>
<dbReference type="Proteomes" id="UP000886520">
    <property type="component" value="Chromosome 19"/>
</dbReference>
<feature type="region of interest" description="Disordered" evidence="1">
    <location>
        <begin position="147"/>
        <end position="176"/>
    </location>
</feature>